<feature type="region of interest" description="Disordered" evidence="1">
    <location>
        <begin position="46"/>
        <end position="65"/>
    </location>
</feature>
<evidence type="ECO:0000313" key="2">
    <source>
        <dbReference type="EMBL" id="CCV05700.1"/>
    </source>
</evidence>
<gene>
    <name evidence="2" type="ORF">MESS2_1640028</name>
</gene>
<keyword evidence="3" id="KW-1185">Reference proteome</keyword>
<dbReference type="RefSeq" id="WP_008874646.1">
    <property type="nucleotide sequence ID" value="NZ_CAUM01000073.1"/>
</dbReference>
<comment type="caution">
    <text evidence="2">The sequence shown here is derived from an EMBL/GenBank/DDBJ whole genome shotgun (WGS) entry which is preliminary data.</text>
</comment>
<sequence length="65" mass="6911">MGYKQRHSVAATPRQSSLSLDGNGFGNVINDFKGMQKIFSGALDSDGTLAKSARNGTNHRPAMTV</sequence>
<evidence type="ECO:0000313" key="3">
    <source>
        <dbReference type="Proteomes" id="UP000012062"/>
    </source>
</evidence>
<organism evidence="2 3">
    <name type="scientific">Mesorhizobium metallidurans STM 2683</name>
    <dbReference type="NCBI Taxonomy" id="1297569"/>
    <lineage>
        <taxon>Bacteria</taxon>
        <taxon>Pseudomonadati</taxon>
        <taxon>Pseudomonadota</taxon>
        <taxon>Alphaproteobacteria</taxon>
        <taxon>Hyphomicrobiales</taxon>
        <taxon>Phyllobacteriaceae</taxon>
        <taxon>Mesorhizobium</taxon>
    </lineage>
</organism>
<dbReference type="Proteomes" id="UP000012062">
    <property type="component" value="Unassembled WGS sequence"/>
</dbReference>
<dbReference type="AlphaFoldDB" id="M5ENF0"/>
<name>M5ENF0_9HYPH</name>
<accession>M5ENF0</accession>
<dbReference type="EMBL" id="CAUM01000073">
    <property type="protein sequence ID" value="CCV05700.1"/>
    <property type="molecule type" value="Genomic_DNA"/>
</dbReference>
<protein>
    <submittedName>
        <fullName evidence="2">Uncharacterized protein</fullName>
    </submittedName>
</protein>
<reference evidence="2 3" key="1">
    <citation type="submission" date="2013-02" db="EMBL/GenBank/DDBJ databases">
        <authorList>
            <person name="Genoscope - CEA"/>
        </authorList>
    </citation>
    <scope>NUCLEOTIDE SEQUENCE [LARGE SCALE GENOMIC DNA]</scope>
    <source>
        <strain evidence="2 3">STM 2683</strain>
    </source>
</reference>
<dbReference type="STRING" id="1297569.MESS2_1640028"/>
<evidence type="ECO:0000256" key="1">
    <source>
        <dbReference type="SAM" id="MobiDB-lite"/>
    </source>
</evidence>
<proteinExistence type="predicted"/>